<dbReference type="PANTHER" id="PTHR23354">
    <property type="entry name" value="NUCLEOLAR PROTEIN 7/ESTROGEN RECEPTOR COACTIVATOR-RELATED"/>
    <property type="match status" value="1"/>
</dbReference>
<accession>A0AAJ6VXY9</accession>
<evidence type="ECO:0000313" key="3">
    <source>
        <dbReference type="Proteomes" id="UP000694867"/>
    </source>
</evidence>
<feature type="domain" description="TLDc" evidence="2">
    <location>
        <begin position="398"/>
        <end position="569"/>
    </location>
</feature>
<dbReference type="Pfam" id="PF07534">
    <property type="entry name" value="TLD"/>
    <property type="match status" value="1"/>
</dbReference>
<gene>
    <name evidence="4" type="primary">LOC100899138</name>
</gene>
<dbReference type="InterPro" id="IPR006571">
    <property type="entry name" value="TLDc_dom"/>
</dbReference>
<dbReference type="PROSITE" id="PS51886">
    <property type="entry name" value="TLDC"/>
    <property type="match status" value="1"/>
</dbReference>
<dbReference type="Pfam" id="PF00566">
    <property type="entry name" value="RabGAP-TBC"/>
    <property type="match status" value="1"/>
</dbReference>
<evidence type="ECO:0000259" key="2">
    <source>
        <dbReference type="PROSITE" id="PS51886"/>
    </source>
</evidence>
<dbReference type="AlphaFoldDB" id="A0AAJ6VXY9"/>
<dbReference type="SMART" id="SM00584">
    <property type="entry name" value="TLDc"/>
    <property type="match status" value="1"/>
</dbReference>
<dbReference type="SMART" id="SM00164">
    <property type="entry name" value="TBC"/>
    <property type="match status" value="1"/>
</dbReference>
<dbReference type="CTD" id="35359"/>
<dbReference type="PANTHER" id="PTHR23354:SF122">
    <property type="entry name" value="GTPASE-ACTIVATING PROTEIN SKYWALKER"/>
    <property type="match status" value="1"/>
</dbReference>
<protein>
    <submittedName>
        <fullName evidence="4">GTPase-activating protein skywalker</fullName>
    </submittedName>
</protein>
<dbReference type="Proteomes" id="UP000694867">
    <property type="component" value="Unplaced"/>
</dbReference>
<evidence type="ECO:0000313" key="4">
    <source>
        <dbReference type="RefSeq" id="XP_003744424.1"/>
    </source>
</evidence>
<dbReference type="InterPro" id="IPR000195">
    <property type="entry name" value="Rab-GAP-TBC_dom"/>
</dbReference>
<reference evidence="4" key="1">
    <citation type="submission" date="2025-08" db="UniProtKB">
        <authorList>
            <consortium name="RefSeq"/>
        </authorList>
    </citation>
    <scope>IDENTIFICATION</scope>
</reference>
<sequence length="569" mass="64580">MQQDNVSDTGASLDSGVCQSIEQLENYLKSDKTKNAKKFLRTARIGSGSPFRRRFWTEICKYHSKIPQSDSFYDNRAGNDGMASLKSLPKFIDPAFADDFWLQEEGISRLYRIINTVGISYTHVIYAPLLYPVTAVLLHFLPHQEAYKAVCSLMDNNRVHHLDQTPNMYSRTSMTFQKLSRKVSPKTYRWIENSLSTKEDEIVQFFLTWPLWIFRGLPLKYIIRVFDNFLLEGTRALYRSSLLILILYSQFGDGIANSSTPKFGIGNNFSPSRSMRTRRSFTERLRRSFRRSIRATPKVKRKFEMAPLLLDGLVAFVRNSLPSLLSEEEFIEKAYSIRGFSSRLLSKLASSLSIPAISNLASRLPLDISTSKEIVVKQITLNTLDVSVLYFVSEIQSSIANQFQLEQLWSHLPDRYTVVKPYIVFTSNEHGTSLRNFFHMVDAVEPLVILVKTSEADVFGAFCSVAWGSRKKGQKFFGTGETFVFSFGKSETLKVYKWVGYGAPCDTEISAGQQLFQCSVDGLDIGCGALHIPLDMNTGRSDRSSTFDNEPLASSRDFKVIAFEAIAFE</sequence>
<dbReference type="Gene3D" id="1.10.472.80">
    <property type="entry name" value="Ypt/Rab-GAP domain of gyp1p, domain 3"/>
    <property type="match status" value="1"/>
</dbReference>
<dbReference type="GeneID" id="100899138"/>
<evidence type="ECO:0000259" key="1">
    <source>
        <dbReference type="PROSITE" id="PS50086"/>
    </source>
</evidence>
<name>A0AAJ6VXY9_9ACAR</name>
<dbReference type="RefSeq" id="XP_003744424.1">
    <property type="nucleotide sequence ID" value="XM_003744376.2"/>
</dbReference>
<dbReference type="PROSITE" id="PS50086">
    <property type="entry name" value="TBC_RABGAP"/>
    <property type="match status" value="1"/>
</dbReference>
<keyword evidence="3" id="KW-1185">Reference proteome</keyword>
<dbReference type="KEGG" id="goe:100899138"/>
<proteinExistence type="predicted"/>
<organism evidence="3 4">
    <name type="scientific">Galendromus occidentalis</name>
    <name type="common">western predatory mite</name>
    <dbReference type="NCBI Taxonomy" id="34638"/>
    <lineage>
        <taxon>Eukaryota</taxon>
        <taxon>Metazoa</taxon>
        <taxon>Ecdysozoa</taxon>
        <taxon>Arthropoda</taxon>
        <taxon>Chelicerata</taxon>
        <taxon>Arachnida</taxon>
        <taxon>Acari</taxon>
        <taxon>Parasitiformes</taxon>
        <taxon>Mesostigmata</taxon>
        <taxon>Gamasina</taxon>
        <taxon>Phytoseioidea</taxon>
        <taxon>Phytoseiidae</taxon>
        <taxon>Typhlodrominae</taxon>
        <taxon>Galendromus</taxon>
    </lineage>
</organism>
<feature type="domain" description="Rab-GAP TBC" evidence="1">
    <location>
        <begin position="46"/>
        <end position="233"/>
    </location>
</feature>